<dbReference type="Proteomes" id="UP000325440">
    <property type="component" value="Unassembled WGS sequence"/>
</dbReference>
<dbReference type="InterPro" id="IPR040375">
    <property type="entry name" value="DGCR8"/>
</dbReference>
<proteinExistence type="predicted"/>
<keyword evidence="3" id="KW-1185">Reference proteome</keyword>
<dbReference type="EMBL" id="CABPRJ010000954">
    <property type="protein sequence ID" value="VVC32328.1"/>
    <property type="molecule type" value="Genomic_DNA"/>
</dbReference>
<gene>
    <name evidence="2" type="ORF">CINCED_3A004845</name>
</gene>
<evidence type="ECO:0000313" key="3">
    <source>
        <dbReference type="Proteomes" id="UP000325440"/>
    </source>
</evidence>
<evidence type="ECO:0000256" key="1">
    <source>
        <dbReference type="SAM" id="MobiDB-lite"/>
    </source>
</evidence>
<evidence type="ECO:0000313" key="2">
    <source>
        <dbReference type="EMBL" id="VVC32328.1"/>
    </source>
</evidence>
<organism evidence="2 3">
    <name type="scientific">Cinara cedri</name>
    <dbReference type="NCBI Taxonomy" id="506608"/>
    <lineage>
        <taxon>Eukaryota</taxon>
        <taxon>Metazoa</taxon>
        <taxon>Ecdysozoa</taxon>
        <taxon>Arthropoda</taxon>
        <taxon>Hexapoda</taxon>
        <taxon>Insecta</taxon>
        <taxon>Pterygota</taxon>
        <taxon>Neoptera</taxon>
        <taxon>Paraneoptera</taxon>
        <taxon>Hemiptera</taxon>
        <taxon>Sternorrhyncha</taxon>
        <taxon>Aphidomorpha</taxon>
        <taxon>Aphidoidea</taxon>
        <taxon>Aphididae</taxon>
        <taxon>Lachninae</taxon>
        <taxon>Cinara</taxon>
    </lineage>
</organism>
<dbReference type="GO" id="GO:0020037">
    <property type="term" value="F:heme binding"/>
    <property type="evidence" value="ECO:0007669"/>
    <property type="project" value="InterPro"/>
</dbReference>
<dbReference type="PANTHER" id="PTHR13482:SF3">
    <property type="entry name" value="MICROPROCESSOR COMPLEX SUBUNIT DGCR8"/>
    <property type="match status" value="1"/>
</dbReference>
<feature type="region of interest" description="Disordered" evidence="1">
    <location>
        <begin position="50"/>
        <end position="69"/>
    </location>
</feature>
<dbReference type="PANTHER" id="PTHR13482">
    <property type="entry name" value="MICRORNA PROCESSOR COMPLEX SUBUNIT DGCR8"/>
    <property type="match status" value="1"/>
</dbReference>
<dbReference type="GO" id="GO:0031053">
    <property type="term" value="P:primary miRNA processing"/>
    <property type="evidence" value="ECO:0007669"/>
    <property type="project" value="InterPro"/>
</dbReference>
<dbReference type="OrthoDB" id="112668at2759"/>
<dbReference type="Gene3D" id="3.30.160.20">
    <property type="match status" value="1"/>
</dbReference>
<dbReference type="GO" id="GO:0003725">
    <property type="term" value="F:double-stranded RNA binding"/>
    <property type="evidence" value="ECO:0007669"/>
    <property type="project" value="TreeGrafter"/>
</dbReference>
<dbReference type="AlphaFoldDB" id="A0A5E4ML94"/>
<dbReference type="GO" id="GO:0070877">
    <property type="term" value="C:microprocessor complex"/>
    <property type="evidence" value="ECO:0007669"/>
    <property type="project" value="InterPro"/>
</dbReference>
<reference evidence="2 3" key="1">
    <citation type="submission" date="2019-08" db="EMBL/GenBank/DDBJ databases">
        <authorList>
            <person name="Alioto T."/>
            <person name="Alioto T."/>
            <person name="Gomez Garrido J."/>
        </authorList>
    </citation>
    <scope>NUCLEOTIDE SEQUENCE [LARGE SCALE GENOMIC DNA]</scope>
</reference>
<dbReference type="GO" id="GO:0042802">
    <property type="term" value="F:identical protein binding"/>
    <property type="evidence" value="ECO:0007669"/>
    <property type="project" value="InterPro"/>
</dbReference>
<protein>
    <submittedName>
        <fullName evidence="2">Uncharacterized protein</fullName>
    </submittedName>
</protein>
<dbReference type="GO" id="GO:0070878">
    <property type="term" value="F:primary miRNA binding"/>
    <property type="evidence" value="ECO:0007669"/>
    <property type="project" value="TreeGrafter"/>
</dbReference>
<name>A0A5E4ML94_9HEMI</name>
<accession>A0A5E4ML94</accession>
<sequence length="83" mass="9773">MNVKKYMVTVICKNIRDERQKGDQALLNVLHPHIKYFRSLLRLYSHKNVRSSNKKKLNEPGTQNPRLKESADPYNVMISYLIS</sequence>